<dbReference type="EMBL" id="CDSF01000087">
    <property type="protein sequence ID" value="CEO98737.1"/>
    <property type="molecule type" value="Genomic_DNA"/>
</dbReference>
<evidence type="ECO:0000313" key="2">
    <source>
        <dbReference type="Proteomes" id="UP000039324"/>
    </source>
</evidence>
<evidence type="ECO:0000313" key="1">
    <source>
        <dbReference type="EMBL" id="CEO98737.1"/>
    </source>
</evidence>
<sequence>MNLVFCDVLVHDILDILADTVDAAKNRAEICVAADAAVTLTLVNSCPSSRNPVSVLVDLHVSAICLNHSILGPFWNRSSPHNAVSLHDCRPVKPSSCV</sequence>
<name>A0A0G4IU28_PLABS</name>
<protein>
    <submittedName>
        <fullName evidence="1">Uncharacterized protein</fullName>
    </submittedName>
</protein>
<gene>
    <name evidence="1" type="ORF">PBRA_006851</name>
</gene>
<reference evidence="1 2" key="1">
    <citation type="submission" date="2015-02" db="EMBL/GenBank/DDBJ databases">
        <authorList>
            <person name="Chooi Y.-H."/>
        </authorList>
    </citation>
    <scope>NUCLEOTIDE SEQUENCE [LARGE SCALE GENOMIC DNA]</scope>
    <source>
        <strain evidence="1">E3</strain>
    </source>
</reference>
<dbReference type="AlphaFoldDB" id="A0A0G4IU28"/>
<dbReference type="Proteomes" id="UP000039324">
    <property type="component" value="Unassembled WGS sequence"/>
</dbReference>
<keyword evidence="2" id="KW-1185">Reference proteome</keyword>
<accession>A0A0G4IU28</accession>
<proteinExistence type="predicted"/>
<organism evidence="1 2">
    <name type="scientific">Plasmodiophora brassicae</name>
    <name type="common">Clubroot disease agent</name>
    <dbReference type="NCBI Taxonomy" id="37360"/>
    <lineage>
        <taxon>Eukaryota</taxon>
        <taxon>Sar</taxon>
        <taxon>Rhizaria</taxon>
        <taxon>Endomyxa</taxon>
        <taxon>Phytomyxea</taxon>
        <taxon>Plasmodiophorida</taxon>
        <taxon>Plasmodiophoridae</taxon>
        <taxon>Plasmodiophora</taxon>
    </lineage>
</organism>